<accession>A0A6J6T6F5</accession>
<dbReference type="Pfam" id="PF01070">
    <property type="entry name" value="FMN_dh"/>
    <property type="match status" value="1"/>
</dbReference>
<keyword evidence="2" id="KW-0285">Flavoprotein</keyword>
<sequence>MFEYTDGAALSESTLRRSRDAYRSVEFTPRVLRDVSDVDLTVEMMGRSSRLPFAFAPTGFTRMMNHVGEPAVARVAAERGIPYSLSTFGTTSIEDLAAASPVTRRWFQLYVSRDRAHAEDFMRRADANGYDTLILTVDTVVGGIRRREIRNGLTIPPQLRLSTMAEMALHPRWWLNALTTPPLSFANLTSTDGAVGAMVTRVLDPGVTGADIAWIRDNWSGKLMVKGIQCLDDALMVAELGVDAIVLSNHGGRQLDMGRAPLELLPEVADAIGDEVEVYIDGGITSGTDIVAALALGARGTFVGRAYLYGLMAGGYDGVARVAEILEKEIRVTMQLLGVTRVSELNRNVARLRSESS</sequence>
<dbReference type="Gene3D" id="3.20.20.70">
    <property type="entry name" value="Aldolase class I"/>
    <property type="match status" value="1"/>
</dbReference>
<dbReference type="PANTHER" id="PTHR10578">
    <property type="entry name" value="S -2-HYDROXY-ACID OXIDASE-RELATED"/>
    <property type="match status" value="1"/>
</dbReference>
<dbReference type="PANTHER" id="PTHR10578:SF107">
    <property type="entry name" value="2-HYDROXYACID OXIDASE 1"/>
    <property type="match status" value="1"/>
</dbReference>
<dbReference type="SUPFAM" id="SSF51395">
    <property type="entry name" value="FMN-linked oxidoreductases"/>
    <property type="match status" value="1"/>
</dbReference>
<feature type="domain" description="FMN hydroxy acid dehydrogenase" evidence="6">
    <location>
        <begin position="1"/>
        <end position="355"/>
    </location>
</feature>
<dbReference type="InterPro" id="IPR013785">
    <property type="entry name" value="Aldolase_TIM"/>
</dbReference>
<evidence type="ECO:0000256" key="4">
    <source>
        <dbReference type="ARBA" id="ARBA00023002"/>
    </source>
</evidence>
<protein>
    <submittedName>
        <fullName evidence="7">Unannotated protein</fullName>
    </submittedName>
</protein>
<dbReference type="PROSITE" id="PS00557">
    <property type="entry name" value="FMN_HYDROXY_ACID_DH_1"/>
    <property type="match status" value="1"/>
</dbReference>
<dbReference type="AlphaFoldDB" id="A0A6J6T6F5"/>
<keyword evidence="4" id="KW-0560">Oxidoreductase</keyword>
<keyword evidence="3" id="KW-0288">FMN</keyword>
<dbReference type="InterPro" id="IPR037396">
    <property type="entry name" value="FMN_HAD"/>
</dbReference>
<evidence type="ECO:0000313" key="7">
    <source>
        <dbReference type="EMBL" id="CAB4742822.1"/>
    </source>
</evidence>
<evidence type="ECO:0000256" key="1">
    <source>
        <dbReference type="ARBA" id="ARBA00001917"/>
    </source>
</evidence>
<dbReference type="GO" id="GO:0010181">
    <property type="term" value="F:FMN binding"/>
    <property type="evidence" value="ECO:0007669"/>
    <property type="project" value="InterPro"/>
</dbReference>
<dbReference type="GO" id="GO:0016614">
    <property type="term" value="F:oxidoreductase activity, acting on CH-OH group of donors"/>
    <property type="evidence" value="ECO:0007669"/>
    <property type="project" value="UniProtKB-ARBA"/>
</dbReference>
<dbReference type="EMBL" id="CAEZYZ010000049">
    <property type="protein sequence ID" value="CAB4742822.1"/>
    <property type="molecule type" value="Genomic_DNA"/>
</dbReference>
<dbReference type="InterPro" id="IPR000262">
    <property type="entry name" value="FMN-dep_DH"/>
</dbReference>
<reference evidence="7" key="1">
    <citation type="submission" date="2020-05" db="EMBL/GenBank/DDBJ databases">
        <authorList>
            <person name="Chiriac C."/>
            <person name="Salcher M."/>
            <person name="Ghai R."/>
            <person name="Kavagutti S V."/>
        </authorList>
    </citation>
    <scope>NUCLEOTIDE SEQUENCE</scope>
</reference>
<dbReference type="InterPro" id="IPR012133">
    <property type="entry name" value="Alpha-hydoxy_acid_DH_FMN"/>
</dbReference>
<evidence type="ECO:0000256" key="2">
    <source>
        <dbReference type="ARBA" id="ARBA00022630"/>
    </source>
</evidence>
<dbReference type="InterPro" id="IPR008259">
    <property type="entry name" value="FMN_hydac_DH_AS"/>
</dbReference>
<organism evidence="7">
    <name type="scientific">freshwater metagenome</name>
    <dbReference type="NCBI Taxonomy" id="449393"/>
    <lineage>
        <taxon>unclassified sequences</taxon>
        <taxon>metagenomes</taxon>
        <taxon>ecological metagenomes</taxon>
    </lineage>
</organism>
<gene>
    <name evidence="7" type="ORF">UFOPK2810_00419</name>
</gene>
<name>A0A6J6T6F5_9ZZZZ</name>
<proteinExistence type="inferred from homology"/>
<dbReference type="FunFam" id="3.20.20.70:FF:000029">
    <property type="entry name" value="L-lactate dehydrogenase"/>
    <property type="match status" value="1"/>
</dbReference>
<evidence type="ECO:0000256" key="3">
    <source>
        <dbReference type="ARBA" id="ARBA00022643"/>
    </source>
</evidence>
<evidence type="ECO:0000256" key="5">
    <source>
        <dbReference type="ARBA" id="ARBA00024042"/>
    </source>
</evidence>
<comment type="cofactor">
    <cofactor evidence="1">
        <name>FMN</name>
        <dbReference type="ChEBI" id="CHEBI:58210"/>
    </cofactor>
</comment>
<dbReference type="PIRSF" id="PIRSF000138">
    <property type="entry name" value="Al-hdrx_acd_dh"/>
    <property type="match status" value="1"/>
</dbReference>
<comment type="similarity">
    <text evidence="5">Belongs to the FMN-dependent alpha-hydroxy acid dehydrogenase family.</text>
</comment>
<evidence type="ECO:0000259" key="6">
    <source>
        <dbReference type="PROSITE" id="PS51349"/>
    </source>
</evidence>
<dbReference type="PROSITE" id="PS51349">
    <property type="entry name" value="FMN_HYDROXY_ACID_DH_2"/>
    <property type="match status" value="1"/>
</dbReference>
<dbReference type="CDD" id="cd02809">
    <property type="entry name" value="alpha_hydroxyacid_oxid_FMN"/>
    <property type="match status" value="1"/>
</dbReference>